<dbReference type="AlphaFoldDB" id="A0A9Q8X0W0"/>
<accession>A0A9Q8X0W0</accession>
<dbReference type="InterPro" id="IPR015797">
    <property type="entry name" value="NUDIX_hydrolase-like_dom_sf"/>
</dbReference>
<dbReference type="InterPro" id="IPR000086">
    <property type="entry name" value="NUDIX_hydrolase_dom"/>
</dbReference>
<reference evidence="5" key="1">
    <citation type="submission" date="2022-05" db="EMBL/GenBank/DDBJ databases">
        <title>Single-amplified genomics reveal most streamlined microbe among free-living bacteria.</title>
        <authorList>
            <person name="Roda-Garcia J."/>
            <person name="Haro-Moreno J.M."/>
            <person name="Rodriguez-Valera F."/>
            <person name="Almagro-Moreno S."/>
            <person name="Lopez-Perez M."/>
        </authorList>
    </citation>
    <scope>NUCLEOTIDE SEQUENCE</scope>
    <source>
        <strain evidence="5">TMED112-D2-2</strain>
    </source>
</reference>
<organism evidence="5 6">
    <name type="scientific">SAR86 cluster bacterium</name>
    <dbReference type="NCBI Taxonomy" id="2030880"/>
    <lineage>
        <taxon>Bacteria</taxon>
        <taxon>Pseudomonadati</taxon>
        <taxon>Pseudomonadota</taxon>
        <taxon>Gammaproteobacteria</taxon>
        <taxon>SAR86 cluster</taxon>
    </lineage>
</organism>
<sequence>MNFCSKCSSAQIEKKVPDGDTHERLVCTQCNEIFYSNPNIVTGVLPFNSNNEILLCKRNIEPRSGFWTLPAGFLENGESIEEGAVRETYEEALLKVENVNLFTILSVPHINQIYTFFTGEINGSSFGPTPESSEVKLFKIDEIPWDELAFPTVKRTLQLFLEEDRNNVFNEVLKY</sequence>
<gene>
    <name evidence="5" type="ORF">M9B40_03855</name>
</gene>
<dbReference type="Gene3D" id="3.90.79.10">
    <property type="entry name" value="Nucleoside Triphosphate Pyrophosphohydrolase"/>
    <property type="match status" value="1"/>
</dbReference>
<dbReference type="PANTHER" id="PTHR43222">
    <property type="entry name" value="NUDIX HYDROLASE 23"/>
    <property type="match status" value="1"/>
</dbReference>
<dbReference type="PROSITE" id="PS51462">
    <property type="entry name" value="NUDIX"/>
    <property type="match status" value="1"/>
</dbReference>
<dbReference type="PRINTS" id="PR00502">
    <property type="entry name" value="NUDIXFAMILY"/>
</dbReference>
<keyword evidence="2 5" id="KW-0378">Hydrolase</keyword>
<evidence type="ECO:0000256" key="2">
    <source>
        <dbReference type="ARBA" id="ARBA00022801"/>
    </source>
</evidence>
<feature type="domain" description="Nudix hydrolase" evidence="4">
    <location>
        <begin position="37"/>
        <end position="161"/>
    </location>
</feature>
<keyword evidence="6" id="KW-1185">Reference proteome</keyword>
<dbReference type="CDD" id="cd04511">
    <property type="entry name" value="NUDIX_Hydrolase"/>
    <property type="match status" value="1"/>
</dbReference>
<dbReference type="Pfam" id="PF00293">
    <property type="entry name" value="NUDIX"/>
    <property type="match status" value="1"/>
</dbReference>
<dbReference type="GO" id="GO:0016787">
    <property type="term" value="F:hydrolase activity"/>
    <property type="evidence" value="ECO:0007669"/>
    <property type="project" value="UniProtKB-KW"/>
</dbReference>
<name>A0A9Q8X0W0_9GAMM</name>
<evidence type="ECO:0000259" key="4">
    <source>
        <dbReference type="PROSITE" id="PS51462"/>
    </source>
</evidence>
<evidence type="ECO:0000256" key="3">
    <source>
        <dbReference type="ARBA" id="ARBA00022842"/>
    </source>
</evidence>
<dbReference type="PANTHER" id="PTHR43222:SF2">
    <property type="entry name" value="NUDIX HYDROLASE 23, CHLOROPLASTIC"/>
    <property type="match status" value="1"/>
</dbReference>
<dbReference type="SUPFAM" id="SSF55811">
    <property type="entry name" value="Nudix"/>
    <property type="match status" value="1"/>
</dbReference>
<dbReference type="InterPro" id="IPR020476">
    <property type="entry name" value="Nudix_hydrolase"/>
</dbReference>
<comment type="cofactor">
    <cofactor evidence="1">
        <name>Mg(2+)</name>
        <dbReference type="ChEBI" id="CHEBI:18420"/>
    </cofactor>
</comment>
<dbReference type="Pfam" id="PF14803">
    <property type="entry name" value="Zn_ribbon_Nudix"/>
    <property type="match status" value="1"/>
</dbReference>
<evidence type="ECO:0000313" key="6">
    <source>
        <dbReference type="Proteomes" id="UP001056381"/>
    </source>
</evidence>
<keyword evidence="3" id="KW-0460">Magnesium</keyword>
<proteinExistence type="predicted"/>
<protein>
    <submittedName>
        <fullName evidence="5">NUDIX hydrolase</fullName>
    </submittedName>
</protein>
<evidence type="ECO:0000256" key="1">
    <source>
        <dbReference type="ARBA" id="ARBA00001946"/>
    </source>
</evidence>
<dbReference type="Proteomes" id="UP001056381">
    <property type="component" value="Chromosome"/>
</dbReference>
<evidence type="ECO:0000313" key="5">
    <source>
        <dbReference type="EMBL" id="URQ62869.1"/>
    </source>
</evidence>
<dbReference type="EMBL" id="CP097966">
    <property type="protein sequence ID" value="URQ62869.1"/>
    <property type="molecule type" value="Genomic_DNA"/>
</dbReference>
<dbReference type="InterPro" id="IPR029401">
    <property type="entry name" value="Nudix_N"/>
</dbReference>
<dbReference type="Gene3D" id="2.20.70.10">
    <property type="match status" value="1"/>
</dbReference>